<accession>A0AAV9B524</accession>
<dbReference type="EMBL" id="JAUJYN010000005">
    <property type="protein sequence ID" value="KAK1271725.1"/>
    <property type="molecule type" value="Genomic_DNA"/>
</dbReference>
<sequence length="70" mass="7207">MCYEVKCSTCGKSTWGGCGRHVESVHKKIPQGQHCLCRGWPGVKAVTDGSDGGAASADAQPQAASTCVVL</sequence>
<proteinExistence type="predicted"/>
<organism evidence="2 3">
    <name type="scientific">Acorus gramineus</name>
    <name type="common">Dwarf sweet flag</name>
    <dbReference type="NCBI Taxonomy" id="55184"/>
    <lineage>
        <taxon>Eukaryota</taxon>
        <taxon>Viridiplantae</taxon>
        <taxon>Streptophyta</taxon>
        <taxon>Embryophyta</taxon>
        <taxon>Tracheophyta</taxon>
        <taxon>Spermatophyta</taxon>
        <taxon>Magnoliopsida</taxon>
        <taxon>Liliopsida</taxon>
        <taxon>Acoraceae</taxon>
        <taxon>Acorus</taxon>
    </lineage>
</organism>
<reference evidence="2" key="2">
    <citation type="submission" date="2023-06" db="EMBL/GenBank/DDBJ databases">
        <authorList>
            <person name="Ma L."/>
            <person name="Liu K.-W."/>
            <person name="Li Z."/>
            <person name="Hsiao Y.-Y."/>
            <person name="Qi Y."/>
            <person name="Fu T."/>
            <person name="Tang G."/>
            <person name="Zhang D."/>
            <person name="Sun W.-H."/>
            <person name="Liu D.-K."/>
            <person name="Li Y."/>
            <person name="Chen G.-Z."/>
            <person name="Liu X.-D."/>
            <person name="Liao X.-Y."/>
            <person name="Jiang Y.-T."/>
            <person name="Yu X."/>
            <person name="Hao Y."/>
            <person name="Huang J."/>
            <person name="Zhao X.-W."/>
            <person name="Ke S."/>
            <person name="Chen Y.-Y."/>
            <person name="Wu W.-L."/>
            <person name="Hsu J.-L."/>
            <person name="Lin Y.-F."/>
            <person name="Huang M.-D."/>
            <person name="Li C.-Y."/>
            <person name="Huang L."/>
            <person name="Wang Z.-W."/>
            <person name="Zhao X."/>
            <person name="Zhong W.-Y."/>
            <person name="Peng D.-H."/>
            <person name="Ahmad S."/>
            <person name="Lan S."/>
            <person name="Zhang J.-S."/>
            <person name="Tsai W.-C."/>
            <person name="Van De Peer Y."/>
            <person name="Liu Z.-J."/>
        </authorList>
    </citation>
    <scope>NUCLEOTIDE SEQUENCE</scope>
    <source>
        <strain evidence="2">SCP</strain>
        <tissue evidence="2">Leaves</tissue>
    </source>
</reference>
<dbReference type="PANTHER" id="PTHR34724:SF4">
    <property type="entry name" value="EXPRESSED PROTEIN"/>
    <property type="match status" value="1"/>
</dbReference>
<gene>
    <name evidence="2" type="ORF">QJS04_geneDACA007595</name>
    <name evidence="1" type="ORF">QJS04_geneDACA007596</name>
</gene>
<name>A0AAV9B524_ACOGR</name>
<keyword evidence="3" id="KW-1185">Reference proteome</keyword>
<dbReference type="PANTHER" id="PTHR34724">
    <property type="entry name" value="OS12G0596101 PROTEIN"/>
    <property type="match status" value="1"/>
</dbReference>
<evidence type="ECO:0000313" key="1">
    <source>
        <dbReference type="EMBL" id="KAK1271724.1"/>
    </source>
</evidence>
<reference evidence="2" key="1">
    <citation type="journal article" date="2023" name="Nat. Commun.">
        <title>Diploid and tetraploid genomes of Acorus and the evolution of monocots.</title>
        <authorList>
            <person name="Ma L."/>
            <person name="Liu K.W."/>
            <person name="Li Z."/>
            <person name="Hsiao Y.Y."/>
            <person name="Qi Y."/>
            <person name="Fu T."/>
            <person name="Tang G.D."/>
            <person name="Zhang D."/>
            <person name="Sun W.H."/>
            <person name="Liu D.K."/>
            <person name="Li Y."/>
            <person name="Chen G.Z."/>
            <person name="Liu X.D."/>
            <person name="Liao X.Y."/>
            <person name="Jiang Y.T."/>
            <person name="Yu X."/>
            <person name="Hao Y."/>
            <person name="Huang J."/>
            <person name="Zhao X.W."/>
            <person name="Ke S."/>
            <person name="Chen Y.Y."/>
            <person name="Wu W.L."/>
            <person name="Hsu J.L."/>
            <person name="Lin Y.F."/>
            <person name="Huang M.D."/>
            <person name="Li C.Y."/>
            <person name="Huang L."/>
            <person name="Wang Z.W."/>
            <person name="Zhao X."/>
            <person name="Zhong W.Y."/>
            <person name="Peng D.H."/>
            <person name="Ahmad S."/>
            <person name="Lan S."/>
            <person name="Zhang J.S."/>
            <person name="Tsai W.C."/>
            <person name="Van de Peer Y."/>
            <person name="Liu Z.J."/>
        </authorList>
    </citation>
    <scope>NUCLEOTIDE SEQUENCE</scope>
    <source>
        <strain evidence="2">SCP</strain>
    </source>
</reference>
<evidence type="ECO:0000313" key="3">
    <source>
        <dbReference type="Proteomes" id="UP001179952"/>
    </source>
</evidence>
<dbReference type="AlphaFoldDB" id="A0AAV9B524"/>
<evidence type="ECO:0000313" key="2">
    <source>
        <dbReference type="EMBL" id="KAK1271725.1"/>
    </source>
</evidence>
<dbReference type="Proteomes" id="UP001179952">
    <property type="component" value="Unassembled WGS sequence"/>
</dbReference>
<dbReference type="EMBL" id="JAUJYN010000005">
    <property type="protein sequence ID" value="KAK1271724.1"/>
    <property type="molecule type" value="Genomic_DNA"/>
</dbReference>
<comment type="caution">
    <text evidence="2">The sequence shown here is derived from an EMBL/GenBank/DDBJ whole genome shotgun (WGS) entry which is preliminary data.</text>
</comment>
<protein>
    <submittedName>
        <fullName evidence="2">Uncharacterized protein</fullName>
    </submittedName>
</protein>